<dbReference type="InterPro" id="IPR002123">
    <property type="entry name" value="Plipid/glycerol_acylTrfase"/>
</dbReference>
<evidence type="ECO:0000313" key="13">
    <source>
        <dbReference type="Proteomes" id="UP001222027"/>
    </source>
</evidence>
<dbReference type="SUPFAM" id="SSF52833">
    <property type="entry name" value="Thioredoxin-like"/>
    <property type="match status" value="1"/>
</dbReference>
<dbReference type="InterPro" id="IPR003782">
    <property type="entry name" value="SCO1/SenC"/>
</dbReference>
<feature type="transmembrane region" description="Helical" evidence="10">
    <location>
        <begin position="65"/>
        <end position="86"/>
    </location>
</feature>
<evidence type="ECO:0000256" key="2">
    <source>
        <dbReference type="ARBA" id="ARBA00004728"/>
    </source>
</evidence>
<dbReference type="Gene3D" id="3.40.30.10">
    <property type="entry name" value="Glutaredoxin"/>
    <property type="match status" value="1"/>
</dbReference>
<dbReference type="PANTHER" id="PTHR10983:SF16">
    <property type="entry name" value="LYSOCARDIOLIPIN ACYLTRANSFERASE 1"/>
    <property type="match status" value="1"/>
</dbReference>
<keyword evidence="10" id="KW-0472">Membrane</keyword>
<evidence type="ECO:0000256" key="10">
    <source>
        <dbReference type="SAM" id="Phobius"/>
    </source>
</evidence>
<proteinExistence type="inferred from homology"/>
<dbReference type="CDD" id="cd07990">
    <property type="entry name" value="LPLAT_LCLAT1-like"/>
    <property type="match status" value="1"/>
</dbReference>
<comment type="pathway">
    <text evidence="2">Phospholipid metabolism; CDP-diacylglycerol biosynthesis; CDP-diacylglycerol from sn-glycerol 3-phosphate: step 2/3.</text>
</comment>
<evidence type="ECO:0000256" key="6">
    <source>
        <dbReference type="ARBA" id="ARBA00013211"/>
    </source>
</evidence>
<accession>A0AAV8PP23</accession>
<dbReference type="Pfam" id="PF16076">
    <property type="entry name" value="Acyltransf_C"/>
    <property type="match status" value="1"/>
</dbReference>
<comment type="similarity">
    <text evidence="5">Belongs to the SCO1/2 family.</text>
</comment>
<comment type="pathway">
    <text evidence="3">Lipid metabolism.</text>
</comment>
<name>A0AAV8PP23_ENSVE</name>
<dbReference type="AlphaFoldDB" id="A0AAV8PP23"/>
<sequence>MIRSALRSLSLRSALTVSSPAPWRPRTYPSQKFQPPCYTNGSNFRNHKLSKQVLEDDEPLASRSWTAYVIPTAVLFIAGTGLYVHYNDEKRAILKGSEQTLLYERNNVNRPAIGGPFKLFDTENNSVAETTFQGNWVLMYFGYTSSPDVGPEEVKKMAGVIKVLESEYNFKIKPVFISIDPQRDTPAQVKAYLKEFDPRIIGLTGPVSSVRQAAQEYRVFFRKVDEEGQDYLVESSNIMYLLDPNMEMTKQLLFPFRKDDPRFQVTHLNQLQTLCGCVMEILEAAIPNTKASGTLLCFCSSDVHIIRVARVRRATIALHPMQTTALPYDHYVASTYHFIDIRKEMDVHETFTLKDQPRHRHLTPLRAIRGVACLVILLSSAFMMIVYWAPVTTLLLRLVSVHYSRKATSFLFATWLSLWPFLFEKINKTKVVFSGETVPMEERVLLFANHRTEVDWMYLWDLALRKGHLGYLKYILKSSLMKLPIFGWGFHVLEFIAVERKWEIDESIMGKKLSSFKDSRDPLWLVVFPEGTDYTEKKCIKSQQFASENGLPILKNLLIPKTKGFFACLEALSNSLNAVYDVTIGYKHHCPTFIDNVFGVDPSEVHIHVQRVLLHEIPTSETEAAKWLIERFRLKDQLLSDFTALGYFPNQGTEGDISTLTCLVKCFVVIVLTSIFVYLTIFSSVWFKIYVAFSCAYLSFVTYFSILPSPLFAKALFGGKGKTLIDRVGLFCVAIYWMIGMKGRQNFLISTEVTEPAKILENSFKSFVVSIVLNFLFKSQHTRSQSGFILNLCQTTSSTSHKIFYIEEQFSIFVGPVVMDNAVNKILSSTMVILDMKTSFCCKEEANGVSGADASSRKRRHRSRKPPSSDSDI</sequence>
<feature type="domain" description="Phospholipid/glycerol acyltransferase" evidence="11">
    <location>
        <begin position="444"/>
        <end position="566"/>
    </location>
</feature>
<evidence type="ECO:0000256" key="1">
    <source>
        <dbReference type="ARBA" id="ARBA00001141"/>
    </source>
</evidence>
<evidence type="ECO:0000256" key="3">
    <source>
        <dbReference type="ARBA" id="ARBA00005189"/>
    </source>
</evidence>
<feature type="transmembrane region" description="Helical" evidence="10">
    <location>
        <begin position="367"/>
        <end position="387"/>
    </location>
</feature>
<keyword evidence="10" id="KW-0812">Transmembrane</keyword>
<keyword evidence="10" id="KW-1133">Transmembrane helix</keyword>
<dbReference type="EMBL" id="JAQQAF010000003">
    <property type="protein sequence ID" value="KAJ8497589.1"/>
    <property type="molecule type" value="Genomic_DNA"/>
</dbReference>
<dbReference type="SUPFAM" id="SSF69593">
    <property type="entry name" value="Glycerol-3-phosphate (1)-acyltransferase"/>
    <property type="match status" value="1"/>
</dbReference>
<dbReference type="GO" id="GO:0003841">
    <property type="term" value="F:1-acylglycerol-3-phosphate O-acyltransferase activity"/>
    <property type="evidence" value="ECO:0007669"/>
    <property type="project" value="UniProtKB-EC"/>
</dbReference>
<dbReference type="PANTHER" id="PTHR10983">
    <property type="entry name" value="1-ACYLGLYCEROL-3-PHOSPHATE ACYLTRANSFERASE-RELATED"/>
    <property type="match status" value="1"/>
</dbReference>
<dbReference type="Pfam" id="PF02630">
    <property type="entry name" value="SCO1-SenC"/>
    <property type="match status" value="1"/>
</dbReference>
<evidence type="ECO:0000256" key="5">
    <source>
        <dbReference type="ARBA" id="ARBA00010996"/>
    </source>
</evidence>
<evidence type="ECO:0000259" key="11">
    <source>
        <dbReference type="SMART" id="SM00563"/>
    </source>
</evidence>
<feature type="transmembrane region" description="Helical" evidence="10">
    <location>
        <begin position="662"/>
        <end position="683"/>
    </location>
</feature>
<organism evidence="12 13">
    <name type="scientific">Ensete ventricosum</name>
    <name type="common">Abyssinian banana</name>
    <name type="synonym">Musa ensete</name>
    <dbReference type="NCBI Taxonomy" id="4639"/>
    <lineage>
        <taxon>Eukaryota</taxon>
        <taxon>Viridiplantae</taxon>
        <taxon>Streptophyta</taxon>
        <taxon>Embryophyta</taxon>
        <taxon>Tracheophyta</taxon>
        <taxon>Spermatophyta</taxon>
        <taxon>Magnoliopsida</taxon>
        <taxon>Liliopsida</taxon>
        <taxon>Zingiberales</taxon>
        <taxon>Musaceae</taxon>
        <taxon>Ensete</taxon>
    </lineage>
</organism>
<dbReference type="SMART" id="SM00563">
    <property type="entry name" value="PlsC"/>
    <property type="match status" value="1"/>
</dbReference>
<evidence type="ECO:0000256" key="9">
    <source>
        <dbReference type="SAM" id="MobiDB-lite"/>
    </source>
</evidence>
<dbReference type="Proteomes" id="UP001222027">
    <property type="component" value="Unassembled WGS sequence"/>
</dbReference>
<keyword evidence="8" id="KW-0012">Acyltransferase</keyword>
<reference evidence="12 13" key="1">
    <citation type="submission" date="2022-12" db="EMBL/GenBank/DDBJ databases">
        <title>Chromosome-scale assembly of the Ensete ventricosum genome.</title>
        <authorList>
            <person name="Dussert Y."/>
            <person name="Stocks J."/>
            <person name="Wendawek A."/>
            <person name="Woldeyes F."/>
            <person name="Nichols R.A."/>
            <person name="Borrell J.S."/>
        </authorList>
    </citation>
    <scope>NUCLEOTIDE SEQUENCE [LARGE SCALE GENOMIC DNA]</scope>
    <source>
        <strain evidence="13">cv. Maze</strain>
        <tissue evidence="12">Seeds</tissue>
    </source>
</reference>
<protein>
    <recommendedName>
        <fullName evidence="6">1-acylglycerol-3-phosphate O-acyltransferase</fullName>
        <ecNumber evidence="6">2.3.1.51</ecNumber>
    </recommendedName>
</protein>
<feature type="transmembrane region" description="Helical" evidence="10">
    <location>
        <begin position="724"/>
        <end position="739"/>
    </location>
</feature>
<comment type="caution">
    <text evidence="12">The sequence shown here is derived from an EMBL/GenBank/DDBJ whole genome shotgun (WGS) entry which is preliminary data.</text>
</comment>
<dbReference type="CDD" id="cd02968">
    <property type="entry name" value="SCO"/>
    <property type="match status" value="1"/>
</dbReference>
<keyword evidence="7" id="KW-0808">Transferase</keyword>
<feature type="region of interest" description="Disordered" evidence="9">
    <location>
        <begin position="846"/>
        <end position="873"/>
    </location>
</feature>
<feature type="transmembrane region" description="Helical" evidence="10">
    <location>
        <begin position="689"/>
        <end position="712"/>
    </location>
</feature>
<dbReference type="Pfam" id="PF01553">
    <property type="entry name" value="Acyltransferase"/>
    <property type="match status" value="1"/>
</dbReference>
<gene>
    <name evidence="12" type="ORF">OPV22_008141</name>
</gene>
<evidence type="ECO:0000256" key="7">
    <source>
        <dbReference type="ARBA" id="ARBA00022679"/>
    </source>
</evidence>
<keyword evidence="13" id="KW-1185">Reference proteome</keyword>
<comment type="catalytic activity">
    <reaction evidence="1">
        <text>a 1-acyl-sn-glycero-3-phosphate + an acyl-CoA = a 1,2-diacyl-sn-glycero-3-phosphate + CoA</text>
        <dbReference type="Rhea" id="RHEA:19709"/>
        <dbReference type="ChEBI" id="CHEBI:57287"/>
        <dbReference type="ChEBI" id="CHEBI:57970"/>
        <dbReference type="ChEBI" id="CHEBI:58342"/>
        <dbReference type="ChEBI" id="CHEBI:58608"/>
        <dbReference type="EC" id="2.3.1.51"/>
    </reaction>
</comment>
<dbReference type="FunFam" id="3.40.30.10:FF:000013">
    <property type="entry name" value="Blast:Protein SCO1 homolog, mitochondrial"/>
    <property type="match status" value="1"/>
</dbReference>
<dbReference type="InterPro" id="IPR032098">
    <property type="entry name" value="Acyltransf_C"/>
</dbReference>
<dbReference type="EC" id="2.3.1.51" evidence="6"/>
<dbReference type="InterPro" id="IPR036249">
    <property type="entry name" value="Thioredoxin-like_sf"/>
</dbReference>
<evidence type="ECO:0000313" key="12">
    <source>
        <dbReference type="EMBL" id="KAJ8497589.1"/>
    </source>
</evidence>
<evidence type="ECO:0000256" key="4">
    <source>
        <dbReference type="ARBA" id="ARBA00008655"/>
    </source>
</evidence>
<comment type="similarity">
    <text evidence="4">Belongs to the 1-acyl-sn-glycerol-3-phosphate acyltransferase family.</text>
</comment>
<evidence type="ECO:0000256" key="8">
    <source>
        <dbReference type="ARBA" id="ARBA00023315"/>
    </source>
</evidence>
<dbReference type="GO" id="GO:0012505">
    <property type="term" value="C:endomembrane system"/>
    <property type="evidence" value="ECO:0007669"/>
    <property type="project" value="TreeGrafter"/>
</dbReference>